<sequence length="121" mass="13575">MKQGDSSVGEYNTLFLKSGLHGKHGEETLVIMYREGLREDIRSEIGSRVFSTIDDIMQAALDVEEGSASSDTNGSPTEFEESENRPKKKARTEHNNKYDPEDEEEEDEADEEQDDADNASD</sequence>
<proteinExistence type="predicted"/>
<evidence type="ECO:0000313" key="3">
    <source>
        <dbReference type="Proteomes" id="UP000886595"/>
    </source>
</evidence>
<evidence type="ECO:0000256" key="1">
    <source>
        <dbReference type="SAM" id="MobiDB-lite"/>
    </source>
</evidence>
<name>A0A8X8B6R0_BRACI</name>
<protein>
    <submittedName>
        <fullName evidence="2">Uncharacterized protein</fullName>
    </submittedName>
</protein>
<organism evidence="2 3">
    <name type="scientific">Brassica carinata</name>
    <name type="common">Ethiopian mustard</name>
    <name type="synonym">Abyssinian cabbage</name>
    <dbReference type="NCBI Taxonomy" id="52824"/>
    <lineage>
        <taxon>Eukaryota</taxon>
        <taxon>Viridiplantae</taxon>
        <taxon>Streptophyta</taxon>
        <taxon>Embryophyta</taxon>
        <taxon>Tracheophyta</taxon>
        <taxon>Spermatophyta</taxon>
        <taxon>Magnoliopsida</taxon>
        <taxon>eudicotyledons</taxon>
        <taxon>Gunneridae</taxon>
        <taxon>Pentapetalae</taxon>
        <taxon>rosids</taxon>
        <taxon>malvids</taxon>
        <taxon>Brassicales</taxon>
        <taxon>Brassicaceae</taxon>
        <taxon>Brassiceae</taxon>
        <taxon>Brassica</taxon>
    </lineage>
</organism>
<feature type="compositionally biased region" description="Polar residues" evidence="1">
    <location>
        <begin position="67"/>
        <end position="76"/>
    </location>
</feature>
<gene>
    <name evidence="2" type="ORF">Bca52824_016771</name>
</gene>
<evidence type="ECO:0000313" key="2">
    <source>
        <dbReference type="EMBL" id="KAG2323558.1"/>
    </source>
</evidence>
<dbReference type="EMBL" id="JAAMPC010000003">
    <property type="protein sequence ID" value="KAG2323558.1"/>
    <property type="molecule type" value="Genomic_DNA"/>
</dbReference>
<feature type="region of interest" description="Disordered" evidence="1">
    <location>
        <begin position="62"/>
        <end position="121"/>
    </location>
</feature>
<accession>A0A8X8B6R0</accession>
<feature type="compositionally biased region" description="Acidic residues" evidence="1">
    <location>
        <begin position="100"/>
        <end position="121"/>
    </location>
</feature>
<comment type="caution">
    <text evidence="2">The sequence shown here is derived from an EMBL/GenBank/DDBJ whole genome shotgun (WGS) entry which is preliminary data.</text>
</comment>
<keyword evidence="3" id="KW-1185">Reference proteome</keyword>
<reference evidence="2 3" key="1">
    <citation type="submission" date="2020-02" db="EMBL/GenBank/DDBJ databases">
        <authorList>
            <person name="Ma Q."/>
            <person name="Huang Y."/>
            <person name="Song X."/>
            <person name="Pei D."/>
        </authorList>
    </citation>
    <scope>NUCLEOTIDE SEQUENCE [LARGE SCALE GENOMIC DNA]</scope>
    <source>
        <strain evidence="2">Sxm20200214</strain>
        <tissue evidence="2">Leaf</tissue>
    </source>
</reference>
<dbReference type="AlphaFoldDB" id="A0A8X8B6R0"/>
<dbReference type="Proteomes" id="UP000886595">
    <property type="component" value="Unassembled WGS sequence"/>
</dbReference>